<protein>
    <submittedName>
        <fullName evidence="2">Uncharacterized protein</fullName>
    </submittedName>
</protein>
<evidence type="ECO:0000313" key="2">
    <source>
        <dbReference type="RefSeq" id="WP_028311149.1"/>
    </source>
</evidence>
<organism evidence="1 2">
    <name type="scientific">Derxia gummosa DSM 723</name>
    <dbReference type="NCBI Taxonomy" id="1121388"/>
    <lineage>
        <taxon>Bacteria</taxon>
        <taxon>Pseudomonadati</taxon>
        <taxon>Pseudomonadota</taxon>
        <taxon>Betaproteobacteria</taxon>
        <taxon>Burkholderiales</taxon>
        <taxon>Alcaligenaceae</taxon>
        <taxon>Derxia</taxon>
    </lineage>
</organism>
<sequence length="74" mass="7966">MSLKPEDLEIRLYMLEALTMALASTHPDAEALTAAFDKAAGRIQGYLEGNGAAPELVQRIASAAARIRVQIEPE</sequence>
<reference evidence="2" key="1">
    <citation type="submission" date="2025-08" db="UniProtKB">
        <authorList>
            <consortium name="RefSeq"/>
        </authorList>
    </citation>
    <scope>IDENTIFICATION</scope>
</reference>
<evidence type="ECO:0000313" key="1">
    <source>
        <dbReference type="Proteomes" id="UP000675920"/>
    </source>
</evidence>
<dbReference type="OrthoDB" id="9854675at2"/>
<dbReference type="AlphaFoldDB" id="A0A8B6X3D0"/>
<accession>A0A8B6X3D0</accession>
<name>A0A8B6X3D0_9BURK</name>
<keyword evidence="1" id="KW-1185">Reference proteome</keyword>
<proteinExistence type="predicted"/>
<dbReference type="Proteomes" id="UP000675920">
    <property type="component" value="Unplaced"/>
</dbReference>
<dbReference type="RefSeq" id="WP_028311149.1">
    <property type="nucleotide sequence ID" value="NZ_AXWS01000008.1"/>
</dbReference>